<comment type="caution">
    <text evidence="2">The sequence shown here is derived from an EMBL/GenBank/DDBJ whole genome shotgun (WGS) entry which is preliminary data.</text>
</comment>
<dbReference type="VEuPathDB" id="FungiDB:SeMB42_g00666"/>
<dbReference type="AlphaFoldDB" id="A0A507DPQ4"/>
<keyword evidence="1" id="KW-0732">Signal</keyword>
<keyword evidence="3" id="KW-1185">Reference proteome</keyword>
<protein>
    <submittedName>
        <fullName evidence="2">Uncharacterized protein</fullName>
    </submittedName>
</protein>
<feature type="chain" id="PRO_5021303694" evidence="1">
    <location>
        <begin position="23"/>
        <end position="122"/>
    </location>
</feature>
<organism evidence="2 3">
    <name type="scientific">Synchytrium endobioticum</name>
    <dbReference type="NCBI Taxonomy" id="286115"/>
    <lineage>
        <taxon>Eukaryota</taxon>
        <taxon>Fungi</taxon>
        <taxon>Fungi incertae sedis</taxon>
        <taxon>Chytridiomycota</taxon>
        <taxon>Chytridiomycota incertae sedis</taxon>
        <taxon>Chytridiomycetes</taxon>
        <taxon>Synchytriales</taxon>
        <taxon>Synchytriaceae</taxon>
        <taxon>Synchytrium</taxon>
    </lineage>
</organism>
<sequence length="122" mass="13308">MGARMTVACISTIASILATSECFEWNDFTVAHGGFHDDDDDDDDDDDVMFNALDANPNQKAIMLLLDVFEPPNLGLYGHVIASVAGGTGSQPHSICIANHQLSMSARMCTIIKYKKVRNLFN</sequence>
<evidence type="ECO:0000313" key="3">
    <source>
        <dbReference type="Proteomes" id="UP000317494"/>
    </source>
</evidence>
<proteinExistence type="predicted"/>
<gene>
    <name evidence="2" type="ORF">SeMB42_g00666</name>
</gene>
<reference evidence="2 3" key="1">
    <citation type="journal article" date="2019" name="Sci. Rep.">
        <title>Comparative genomics of chytrid fungi reveal insights into the obligate biotrophic and pathogenic lifestyle of Synchytrium endobioticum.</title>
        <authorList>
            <person name="van de Vossenberg B.T.L.H."/>
            <person name="Warris S."/>
            <person name="Nguyen H.D.T."/>
            <person name="van Gent-Pelzer M.P.E."/>
            <person name="Joly D.L."/>
            <person name="van de Geest H.C."/>
            <person name="Bonants P.J.M."/>
            <person name="Smith D.S."/>
            <person name="Levesque C.A."/>
            <person name="van der Lee T.A.J."/>
        </authorList>
    </citation>
    <scope>NUCLEOTIDE SEQUENCE [LARGE SCALE GENOMIC DNA]</scope>
    <source>
        <strain evidence="2 3">MB42</strain>
    </source>
</reference>
<dbReference type="Proteomes" id="UP000317494">
    <property type="component" value="Unassembled WGS sequence"/>
</dbReference>
<name>A0A507DPQ4_9FUNG</name>
<feature type="signal peptide" evidence="1">
    <location>
        <begin position="1"/>
        <end position="22"/>
    </location>
</feature>
<evidence type="ECO:0000256" key="1">
    <source>
        <dbReference type="SAM" id="SignalP"/>
    </source>
</evidence>
<evidence type="ECO:0000313" key="2">
    <source>
        <dbReference type="EMBL" id="TPX53654.1"/>
    </source>
</evidence>
<accession>A0A507DPQ4</accession>
<dbReference type="EMBL" id="QEAN01000013">
    <property type="protein sequence ID" value="TPX53654.1"/>
    <property type="molecule type" value="Genomic_DNA"/>
</dbReference>